<comment type="similarity">
    <text evidence="1 3">Belongs to the class-III pyridoxal-phosphate-dependent aminotransferase family.</text>
</comment>
<feature type="compositionally biased region" description="Basic and acidic residues" evidence="4">
    <location>
        <begin position="1"/>
        <end position="11"/>
    </location>
</feature>
<dbReference type="InterPro" id="IPR015422">
    <property type="entry name" value="PyrdxlP-dep_Trfase_small"/>
</dbReference>
<reference evidence="5" key="2">
    <citation type="submission" date="2020-09" db="EMBL/GenBank/DDBJ databases">
        <authorList>
            <person name="Sun Q."/>
            <person name="Ohkuma M."/>
        </authorList>
    </citation>
    <scope>NUCLEOTIDE SEQUENCE</scope>
    <source>
        <strain evidence="5">JCM 4633</strain>
    </source>
</reference>
<dbReference type="Pfam" id="PF00202">
    <property type="entry name" value="Aminotran_3"/>
    <property type="match status" value="1"/>
</dbReference>
<proteinExistence type="inferred from homology"/>
<dbReference type="SUPFAM" id="SSF53383">
    <property type="entry name" value="PLP-dependent transferases"/>
    <property type="match status" value="1"/>
</dbReference>
<evidence type="ECO:0000256" key="3">
    <source>
        <dbReference type="RuleBase" id="RU003560"/>
    </source>
</evidence>
<dbReference type="Gene3D" id="3.90.1150.10">
    <property type="entry name" value="Aspartate Aminotransferase, domain 1"/>
    <property type="match status" value="1"/>
</dbReference>
<keyword evidence="5" id="KW-0808">Transferase</keyword>
<keyword evidence="5" id="KW-0032">Aminotransferase</keyword>
<accession>A0A918WH76</accession>
<dbReference type="Gene3D" id="3.40.640.10">
    <property type="entry name" value="Type I PLP-dependent aspartate aminotransferase-like (Major domain)"/>
    <property type="match status" value="1"/>
</dbReference>
<dbReference type="PIRSF" id="PIRSF000521">
    <property type="entry name" value="Transaminase_4ab_Lys_Orn"/>
    <property type="match status" value="1"/>
</dbReference>
<dbReference type="RefSeq" id="WP_229844801.1">
    <property type="nucleotide sequence ID" value="NZ_BMVB01000008.1"/>
</dbReference>
<dbReference type="GO" id="GO:0030170">
    <property type="term" value="F:pyridoxal phosphate binding"/>
    <property type="evidence" value="ECO:0007669"/>
    <property type="project" value="InterPro"/>
</dbReference>
<reference evidence="5" key="1">
    <citation type="journal article" date="2014" name="Int. J. Syst. Evol. Microbiol.">
        <title>Complete genome sequence of Corynebacterium casei LMG S-19264T (=DSM 44701T), isolated from a smear-ripened cheese.</title>
        <authorList>
            <consortium name="US DOE Joint Genome Institute (JGI-PGF)"/>
            <person name="Walter F."/>
            <person name="Albersmeier A."/>
            <person name="Kalinowski J."/>
            <person name="Ruckert C."/>
        </authorList>
    </citation>
    <scope>NUCLEOTIDE SEQUENCE</scope>
    <source>
        <strain evidence="5">JCM 4633</strain>
    </source>
</reference>
<dbReference type="NCBIfam" id="NF041821">
    <property type="entry name" value="daptide_amino"/>
    <property type="match status" value="1"/>
</dbReference>
<organism evidence="5 6">
    <name type="scientific">Streptomyces cinnamoneus</name>
    <name type="common">Streptoverticillium cinnamoneum</name>
    <dbReference type="NCBI Taxonomy" id="53446"/>
    <lineage>
        <taxon>Bacteria</taxon>
        <taxon>Bacillati</taxon>
        <taxon>Actinomycetota</taxon>
        <taxon>Actinomycetes</taxon>
        <taxon>Kitasatosporales</taxon>
        <taxon>Streptomycetaceae</taxon>
        <taxon>Streptomyces</taxon>
        <taxon>Streptomyces cinnamoneus group</taxon>
    </lineage>
</organism>
<dbReference type="Proteomes" id="UP000646244">
    <property type="component" value="Unassembled WGS sequence"/>
</dbReference>
<dbReference type="InterPro" id="IPR049691">
    <property type="entry name" value="Daptide_aminotransferase"/>
</dbReference>
<name>A0A918WH76_STRCJ</name>
<comment type="caution">
    <text evidence="5">The sequence shown here is derived from an EMBL/GenBank/DDBJ whole genome shotgun (WGS) entry which is preliminary data.</text>
</comment>
<dbReference type="PROSITE" id="PS00600">
    <property type="entry name" value="AA_TRANSFER_CLASS_3"/>
    <property type="match status" value="1"/>
</dbReference>
<dbReference type="InterPro" id="IPR015421">
    <property type="entry name" value="PyrdxlP-dep_Trfase_major"/>
</dbReference>
<dbReference type="PANTHER" id="PTHR43094">
    <property type="entry name" value="AMINOTRANSFERASE"/>
    <property type="match status" value="1"/>
</dbReference>
<gene>
    <name evidence="5" type="ORF">GCM10010507_29040</name>
</gene>
<evidence type="ECO:0000256" key="4">
    <source>
        <dbReference type="SAM" id="MobiDB-lite"/>
    </source>
</evidence>
<keyword evidence="2 3" id="KW-0663">Pyridoxal phosphate</keyword>
<evidence type="ECO:0000313" key="6">
    <source>
        <dbReference type="Proteomes" id="UP000646244"/>
    </source>
</evidence>
<dbReference type="InterPro" id="IPR049704">
    <property type="entry name" value="Aminotrans_3_PPA_site"/>
</dbReference>
<feature type="region of interest" description="Disordered" evidence="4">
    <location>
        <begin position="1"/>
        <end position="21"/>
    </location>
</feature>
<dbReference type="GO" id="GO:0008483">
    <property type="term" value="F:transaminase activity"/>
    <property type="evidence" value="ECO:0007669"/>
    <property type="project" value="UniProtKB-KW"/>
</dbReference>
<dbReference type="InterPro" id="IPR005814">
    <property type="entry name" value="Aminotrans_3"/>
</dbReference>
<dbReference type="InterPro" id="IPR015424">
    <property type="entry name" value="PyrdxlP-dep_Trfase"/>
</dbReference>
<dbReference type="AlphaFoldDB" id="A0A918WH76"/>
<protein>
    <submittedName>
        <fullName evidence="5">Aspartate aminotransferase family protein</fullName>
    </submittedName>
</protein>
<dbReference type="PANTHER" id="PTHR43094:SF1">
    <property type="entry name" value="AMINOTRANSFERASE CLASS-III"/>
    <property type="match status" value="1"/>
</dbReference>
<evidence type="ECO:0000256" key="2">
    <source>
        <dbReference type="ARBA" id="ARBA00022898"/>
    </source>
</evidence>
<evidence type="ECO:0000313" key="5">
    <source>
        <dbReference type="EMBL" id="GHC51309.1"/>
    </source>
</evidence>
<sequence length="442" mass="46187">MTDDGMTEHGTTDTPASPRAMHPLWPSLLAPELQGSDELCAVSAEGVRVRFTDGRELLDGSSGLWNTNIGYGNTAIADAAARALRDASYLSVFRYENVYARRAAAALLDVCGADHYGRVLFSTSGGAANDLAMKVARHYHALRGEERRKVVVGLRGSYHGLTYGSFGLTGENLGQQLYGVDQRLIRHVTPNEPGDIAELMKRQGAQVAAVVVEPVLGSGAVPLTEEYVAELLRLREEYGFLLVADEVATGFGRTGSFFASQEWAGQPDLLIASKGLTNGTSAAAVVVAARSVAAAFEDGGAVLTHGETQAGTPVTCATILATISEMRRLDAVAKGKLLAAHLDTLLSTLVASHPLVADTTGLGLFRSLRLLGADGSPLPQAEVPALVAAIRRAGAIVHPGVNGVQLFPALTFTEADLAELVECILAGLAAHVAGTGTRAGAR</sequence>
<dbReference type="EMBL" id="BMVB01000008">
    <property type="protein sequence ID" value="GHC51309.1"/>
    <property type="molecule type" value="Genomic_DNA"/>
</dbReference>
<evidence type="ECO:0000256" key="1">
    <source>
        <dbReference type="ARBA" id="ARBA00008954"/>
    </source>
</evidence>